<dbReference type="EMBL" id="VDUZ01000031">
    <property type="protein sequence ID" value="TXL72705.1"/>
    <property type="molecule type" value="Genomic_DNA"/>
</dbReference>
<dbReference type="Proteomes" id="UP000321638">
    <property type="component" value="Unassembled WGS sequence"/>
</dbReference>
<evidence type="ECO:0000313" key="1">
    <source>
        <dbReference type="EMBL" id="TXL72705.1"/>
    </source>
</evidence>
<sequence length="137" mass="15321">MKVLDILYQEVLRARAKRKSAEEVTDQHVFPFLKAAGELLGKLHTLANKDFQPIQGITPNEKCLSNADFGSLVYLFGMFWSRVETLRQGASFGTIPGALGMTAQDVSESSESGYRALRRFARLRLVQRLHASPPTPR</sequence>
<gene>
    <name evidence="1" type="ORF">FHP25_24455</name>
</gene>
<keyword evidence="2" id="KW-1185">Reference proteome</keyword>
<organism evidence="1 2">
    <name type="scientific">Vineibacter terrae</name>
    <dbReference type="NCBI Taxonomy" id="2586908"/>
    <lineage>
        <taxon>Bacteria</taxon>
        <taxon>Pseudomonadati</taxon>
        <taxon>Pseudomonadota</taxon>
        <taxon>Alphaproteobacteria</taxon>
        <taxon>Hyphomicrobiales</taxon>
        <taxon>Vineibacter</taxon>
    </lineage>
</organism>
<proteinExistence type="predicted"/>
<name>A0A5C8PH87_9HYPH</name>
<dbReference type="RefSeq" id="WP_178133755.1">
    <property type="nucleotide sequence ID" value="NZ_VDUZ01000031.1"/>
</dbReference>
<evidence type="ECO:0000313" key="2">
    <source>
        <dbReference type="Proteomes" id="UP000321638"/>
    </source>
</evidence>
<reference evidence="1 2" key="1">
    <citation type="submission" date="2019-06" db="EMBL/GenBank/DDBJ databases">
        <title>New taxonomy in bacterial strain CC-CFT640, isolated from vineyard.</title>
        <authorList>
            <person name="Lin S.-Y."/>
            <person name="Tsai C.-F."/>
            <person name="Young C.-C."/>
        </authorList>
    </citation>
    <scope>NUCLEOTIDE SEQUENCE [LARGE SCALE GENOMIC DNA]</scope>
    <source>
        <strain evidence="1 2">CC-CFT640</strain>
    </source>
</reference>
<comment type="caution">
    <text evidence="1">The sequence shown here is derived from an EMBL/GenBank/DDBJ whole genome shotgun (WGS) entry which is preliminary data.</text>
</comment>
<protein>
    <submittedName>
        <fullName evidence="1">Uncharacterized protein</fullName>
    </submittedName>
</protein>
<dbReference type="AlphaFoldDB" id="A0A5C8PH87"/>
<accession>A0A5C8PH87</accession>